<dbReference type="Proteomes" id="UP000432015">
    <property type="component" value="Unassembled WGS sequence"/>
</dbReference>
<evidence type="ECO:0000256" key="1">
    <source>
        <dbReference type="SAM" id="MobiDB-lite"/>
    </source>
</evidence>
<evidence type="ECO:0000313" key="4">
    <source>
        <dbReference type="EMBL" id="MUN40179.1"/>
    </source>
</evidence>
<keyword evidence="2" id="KW-0812">Transmembrane</keyword>
<reference evidence="4 5" key="1">
    <citation type="submission" date="2019-11" db="EMBL/GenBank/DDBJ databases">
        <authorList>
            <person name="Cao P."/>
        </authorList>
    </citation>
    <scope>NUCLEOTIDE SEQUENCE [LARGE SCALE GENOMIC DNA]</scope>
    <source>
        <strain evidence="4 5">NEAU-AAG5</strain>
    </source>
</reference>
<evidence type="ECO:0000313" key="5">
    <source>
        <dbReference type="Proteomes" id="UP000432015"/>
    </source>
</evidence>
<dbReference type="RefSeq" id="WP_156219312.1">
    <property type="nucleotide sequence ID" value="NZ_WOFH01000010.1"/>
</dbReference>
<dbReference type="AlphaFoldDB" id="A0A7K1L705"/>
<feature type="domain" description="Septum formation-related" evidence="3">
    <location>
        <begin position="223"/>
        <end position="358"/>
    </location>
</feature>
<dbReference type="EMBL" id="WOFH01000010">
    <property type="protein sequence ID" value="MUN40179.1"/>
    <property type="molecule type" value="Genomic_DNA"/>
</dbReference>
<accession>A0A7K1L705</accession>
<feature type="compositionally biased region" description="Pro residues" evidence="1">
    <location>
        <begin position="1"/>
        <end position="31"/>
    </location>
</feature>
<name>A0A7K1L705_9ACTN</name>
<evidence type="ECO:0000256" key="2">
    <source>
        <dbReference type="SAM" id="Phobius"/>
    </source>
</evidence>
<keyword evidence="2" id="KW-0472">Membrane</keyword>
<organism evidence="4 5">
    <name type="scientific">Actinomadura litoris</name>
    <dbReference type="NCBI Taxonomy" id="2678616"/>
    <lineage>
        <taxon>Bacteria</taxon>
        <taxon>Bacillati</taxon>
        <taxon>Actinomycetota</taxon>
        <taxon>Actinomycetes</taxon>
        <taxon>Streptosporangiales</taxon>
        <taxon>Thermomonosporaceae</taxon>
        <taxon>Actinomadura</taxon>
    </lineage>
</organism>
<feature type="region of interest" description="Disordered" evidence="1">
    <location>
        <begin position="1"/>
        <end position="36"/>
    </location>
</feature>
<dbReference type="InterPro" id="IPR026004">
    <property type="entry name" value="Septum_form"/>
</dbReference>
<comment type="caution">
    <text evidence="4">The sequence shown here is derived from an EMBL/GenBank/DDBJ whole genome shotgun (WGS) entry which is preliminary data.</text>
</comment>
<keyword evidence="5" id="KW-1185">Reference proteome</keyword>
<keyword evidence="2" id="KW-1133">Transmembrane helix</keyword>
<feature type="transmembrane region" description="Helical" evidence="2">
    <location>
        <begin position="104"/>
        <end position="126"/>
    </location>
</feature>
<feature type="transmembrane region" description="Helical" evidence="2">
    <location>
        <begin position="67"/>
        <end position="92"/>
    </location>
</feature>
<proteinExistence type="predicted"/>
<protein>
    <recommendedName>
        <fullName evidence="3">Septum formation-related domain-containing protein</fullName>
    </recommendedName>
</protein>
<dbReference type="Pfam" id="PF13845">
    <property type="entry name" value="Septum_form"/>
    <property type="match status" value="1"/>
</dbReference>
<sequence length="380" mass="41085">MITPPNDDPPSEEPPPHPAPAWAPVAPPPPADATMPPLMPGAARWPEPEGHPYGTGLPPLDRPTSKLAITTIVTGVLGLVVLTVVFAIAALVRIRRTGERGRALVVGGLAAALSWVVVAAVFAAVLTTLDVADPTAAGDAARVQPYPRVGECFDLPSGREVPDTAIIACDRPHEAEVVLAFDLPDGPWPGQAEVGETGRAGCDRHVRQRFHTRVPVEDGEVITLSPQRDAWPRDRTVRCAVAGPQTFRLTGPVSALGYRVRIWDELRTGDCFDKPKKGGETLRLIDCAKRHDAQLMDRFSLPRGRYPGTRAAERKARQGCMRRVLDMFREHRPRVPVDTWFGYPSAETWAAGNRVVVCYVTAAKGGSRLSEPVVPPPARA</sequence>
<gene>
    <name evidence="4" type="ORF">GNZ18_26790</name>
</gene>
<evidence type="ECO:0000259" key="3">
    <source>
        <dbReference type="Pfam" id="PF13845"/>
    </source>
</evidence>